<organism evidence="2 3">
    <name type="scientific">Sinanodonta woodiana</name>
    <name type="common">Chinese pond mussel</name>
    <name type="synonym">Anodonta woodiana</name>
    <dbReference type="NCBI Taxonomy" id="1069815"/>
    <lineage>
        <taxon>Eukaryota</taxon>
        <taxon>Metazoa</taxon>
        <taxon>Spiralia</taxon>
        <taxon>Lophotrochozoa</taxon>
        <taxon>Mollusca</taxon>
        <taxon>Bivalvia</taxon>
        <taxon>Autobranchia</taxon>
        <taxon>Heteroconchia</taxon>
        <taxon>Palaeoheterodonta</taxon>
        <taxon>Unionida</taxon>
        <taxon>Unionoidea</taxon>
        <taxon>Unionidae</taxon>
        <taxon>Unioninae</taxon>
        <taxon>Sinanodonta</taxon>
    </lineage>
</organism>
<dbReference type="AlphaFoldDB" id="A0ABD3VGC9"/>
<accession>A0ABD3VGC9</accession>
<feature type="region of interest" description="Disordered" evidence="1">
    <location>
        <begin position="71"/>
        <end position="112"/>
    </location>
</feature>
<sequence length="129" mass="15552">SISITFTVFKSISTVYLSDEEFHRCWLSESESGIFSQHLDEDCSIELESLEYVSQRHRVSRSVRIYETVTKSPRQSSMRKIPLRDCRMDRRQHQPCKRNPRPPKGRSNQRKEVRKFRRLQKRFKLYSVK</sequence>
<gene>
    <name evidence="2" type="ORF">ACJMK2_009802</name>
</gene>
<evidence type="ECO:0000313" key="3">
    <source>
        <dbReference type="Proteomes" id="UP001634394"/>
    </source>
</evidence>
<reference evidence="2 3" key="1">
    <citation type="submission" date="2024-11" db="EMBL/GenBank/DDBJ databases">
        <title>Chromosome-level genome assembly of the freshwater bivalve Anodonta woodiana.</title>
        <authorList>
            <person name="Chen X."/>
        </authorList>
    </citation>
    <scope>NUCLEOTIDE SEQUENCE [LARGE SCALE GENOMIC DNA]</scope>
    <source>
        <strain evidence="2">MN2024</strain>
        <tissue evidence="2">Gills</tissue>
    </source>
</reference>
<comment type="caution">
    <text evidence="2">The sequence shown here is derived from an EMBL/GenBank/DDBJ whole genome shotgun (WGS) entry which is preliminary data.</text>
</comment>
<feature type="compositionally biased region" description="Basic residues" evidence="1">
    <location>
        <begin position="93"/>
        <end position="112"/>
    </location>
</feature>
<dbReference type="Proteomes" id="UP001634394">
    <property type="component" value="Unassembled WGS sequence"/>
</dbReference>
<evidence type="ECO:0000313" key="2">
    <source>
        <dbReference type="EMBL" id="KAL3859588.1"/>
    </source>
</evidence>
<proteinExistence type="predicted"/>
<dbReference type="EMBL" id="JBJQND010000012">
    <property type="protein sequence ID" value="KAL3859588.1"/>
    <property type="molecule type" value="Genomic_DNA"/>
</dbReference>
<evidence type="ECO:0000256" key="1">
    <source>
        <dbReference type="SAM" id="MobiDB-lite"/>
    </source>
</evidence>
<keyword evidence="3" id="KW-1185">Reference proteome</keyword>
<protein>
    <submittedName>
        <fullName evidence="2">Uncharacterized protein</fullName>
    </submittedName>
</protein>
<feature type="compositionally biased region" description="Basic and acidic residues" evidence="1">
    <location>
        <begin position="82"/>
        <end position="92"/>
    </location>
</feature>
<name>A0ABD3VGC9_SINWO</name>
<feature type="non-terminal residue" evidence="2">
    <location>
        <position position="1"/>
    </location>
</feature>